<organism evidence="4 5">
    <name type="scientific">Purpureocillium lilacinum</name>
    <name type="common">Paecilomyces lilacinus</name>
    <dbReference type="NCBI Taxonomy" id="33203"/>
    <lineage>
        <taxon>Eukaryota</taxon>
        <taxon>Fungi</taxon>
        <taxon>Dikarya</taxon>
        <taxon>Ascomycota</taxon>
        <taxon>Pezizomycotina</taxon>
        <taxon>Sordariomycetes</taxon>
        <taxon>Hypocreomycetidae</taxon>
        <taxon>Hypocreales</taxon>
        <taxon>Ophiocordycipitaceae</taxon>
        <taxon>Purpureocillium</taxon>
    </lineage>
</organism>
<dbReference type="Proteomes" id="UP000245956">
    <property type="component" value="Unassembled WGS sequence"/>
</dbReference>
<feature type="coiled-coil region" evidence="1">
    <location>
        <begin position="647"/>
        <end position="681"/>
    </location>
</feature>
<feature type="region of interest" description="Disordered" evidence="2">
    <location>
        <begin position="545"/>
        <end position="567"/>
    </location>
</feature>
<evidence type="ECO:0000313" key="3">
    <source>
        <dbReference type="EMBL" id="KAK4094843.1"/>
    </source>
</evidence>
<reference evidence="3" key="3">
    <citation type="submission" date="2023-11" db="EMBL/GenBank/DDBJ databases">
        <authorList>
            <person name="Beijen E."/>
            <person name="Ohm R.A."/>
        </authorList>
    </citation>
    <scope>NUCLEOTIDE SEQUENCE</scope>
    <source>
        <strain evidence="3">CBS 150709</strain>
    </source>
</reference>
<gene>
    <name evidence="4" type="ORF">PCL_03099</name>
    <name evidence="3" type="ORF">Purlil1_539</name>
</gene>
<dbReference type="AlphaFoldDB" id="A0A2U3DYJ1"/>
<feature type="region of interest" description="Disordered" evidence="2">
    <location>
        <begin position="66"/>
        <end position="88"/>
    </location>
</feature>
<evidence type="ECO:0000313" key="5">
    <source>
        <dbReference type="Proteomes" id="UP000245956"/>
    </source>
</evidence>
<dbReference type="EMBL" id="LCWV01000019">
    <property type="protein sequence ID" value="PWI67331.1"/>
    <property type="molecule type" value="Genomic_DNA"/>
</dbReference>
<evidence type="ECO:0000256" key="1">
    <source>
        <dbReference type="SAM" id="Coils"/>
    </source>
</evidence>
<feature type="region of interest" description="Disordered" evidence="2">
    <location>
        <begin position="773"/>
        <end position="803"/>
    </location>
</feature>
<dbReference type="Proteomes" id="UP001287286">
    <property type="component" value="Unassembled WGS sequence"/>
</dbReference>
<feature type="compositionally biased region" description="Polar residues" evidence="2">
    <location>
        <begin position="66"/>
        <end position="81"/>
    </location>
</feature>
<sequence length="831" mass="91747">MDTLTISLPVETAVARDTIGRGRSADATRRATMTSQDAATYTLEPPTWNFGDMEGELPQKGKLRLQSGNRQKPSTAESASVQPPLAVRPEQSTIPAQQHHQAATSAMERAAFVIGELKKAVEEDYEIRDEGRFIGYDPRMVGTSLETATPSIIVKCKKTILKRLRDRFKDRAADRLYCQVDSIRFRLFKGCETPFPPFKLVFIAASPLERWAADEDLAVFLSSDETLCGALLQCEGRIATAGLMLELEGGMDALLTVDHLWNRERAQKPDQQSFLGSMDGASTYTTGRRESALDETEIVRLSQLWIDEDDCEDEDEDDEVSVHTPETCTGETPLLELPIIAPPPNTQPENRGTTENAPVKGWRLNGHVALRPSSPYLDWGLMHLDPDIMKSRRGNMIYPKGKSAPPVELRDIAHVPRSHATPVYMVSGVRGTRAGRLLDGFSFLGSSPGQDICKVWTVILDAPGDLVPGECGSIVVDQETSEVYGHVVGSDSLGQTYIIPLVHTIEQIKASFNCSHVRLPTIQTRHATNRPSTDQVMALNLDRGAAENPSNDAMASDGHRPRPFRGPTEFARISEAVRELSPLSDDSVLATSPQPAAREPLLANVGKRTHHGSPSGHSSSGLSSHPIYAPDQNQTTMNDLVHVKTELARAKIERDRYEHLYKQATLELSQTQAAYENISAEASKHRDDAYKARGRTLKLEDGMERLKYETEAWPAHYAVLEKRFSDLASQYNILKATGRMTSSPLSLDLPELPISLQASPRYRESKRLATIMSTPGESSEAKAPSLQSKVSFASKPRPGDAPVSSMMYDDCRLNLHDDDDFDGAMTTKFYL</sequence>
<evidence type="ECO:0000313" key="6">
    <source>
        <dbReference type="Proteomes" id="UP001287286"/>
    </source>
</evidence>
<reference evidence="4" key="1">
    <citation type="submission" date="2015-05" db="EMBL/GenBank/DDBJ databases">
        <authorList>
            <person name="Wang D.B."/>
            <person name="Wang M."/>
        </authorList>
    </citation>
    <scope>NUCLEOTIDE SEQUENCE</scope>
    <source>
        <strain evidence="4">36-1</strain>
    </source>
</reference>
<reference evidence="4 5" key="2">
    <citation type="journal article" date="2016" name="Front. Microbiol.">
        <title>Genome and transcriptome sequences reveal the specific parasitism of the nematophagous Purpureocillium lilacinum 36-1.</title>
        <authorList>
            <person name="Xie J."/>
            <person name="Li S."/>
            <person name="Mo C."/>
            <person name="Xiao X."/>
            <person name="Peng D."/>
            <person name="Wang G."/>
            <person name="Xiao Y."/>
        </authorList>
    </citation>
    <scope>NUCLEOTIDE SEQUENCE [LARGE SCALE GENOMIC DNA]</scope>
    <source>
        <strain evidence="4 5">36-1</strain>
    </source>
</reference>
<feature type="region of interest" description="Disordered" evidence="2">
    <location>
        <begin position="606"/>
        <end position="627"/>
    </location>
</feature>
<evidence type="ECO:0000313" key="4">
    <source>
        <dbReference type="EMBL" id="PWI67331.1"/>
    </source>
</evidence>
<protein>
    <submittedName>
        <fullName evidence="4">Uncharacterized protein</fullName>
    </submittedName>
</protein>
<comment type="caution">
    <text evidence="4">The sequence shown here is derived from an EMBL/GenBank/DDBJ whole genome shotgun (WGS) entry which is preliminary data.</text>
</comment>
<dbReference type="EMBL" id="JAWRVI010000002">
    <property type="protein sequence ID" value="KAK4094843.1"/>
    <property type="molecule type" value="Genomic_DNA"/>
</dbReference>
<name>A0A2U3DYJ1_PURLI</name>
<proteinExistence type="predicted"/>
<keyword evidence="6" id="KW-1185">Reference proteome</keyword>
<keyword evidence="1" id="KW-0175">Coiled coil</keyword>
<feature type="compositionally biased region" description="Low complexity" evidence="2">
    <location>
        <begin position="612"/>
        <end position="626"/>
    </location>
</feature>
<evidence type="ECO:0000256" key="2">
    <source>
        <dbReference type="SAM" id="MobiDB-lite"/>
    </source>
</evidence>
<accession>A0A2U3DYJ1</accession>
<reference evidence="3 6" key="4">
    <citation type="journal article" date="2024" name="Microbiol. Resour. Announc.">
        <title>Genome annotations for the ascomycete fungi Trichoderma harzianum, Trichoderma aggressivum, and Purpureocillium lilacinum.</title>
        <authorList>
            <person name="Beijen E.P.W."/>
            <person name="Ohm R.A."/>
        </authorList>
    </citation>
    <scope>NUCLEOTIDE SEQUENCE [LARGE SCALE GENOMIC DNA]</scope>
    <source>
        <strain evidence="3 6">CBS 150709</strain>
    </source>
</reference>